<comment type="caution">
    <text evidence="2">The sequence shown here is derived from an EMBL/GenBank/DDBJ whole genome shotgun (WGS) entry which is preliminary data.</text>
</comment>
<accession>A0AAE1B895</accession>
<gene>
    <name evidence="2" type="ORF">RRG08_067092</name>
</gene>
<proteinExistence type="predicted"/>
<evidence type="ECO:0000313" key="2">
    <source>
        <dbReference type="EMBL" id="KAK3801289.1"/>
    </source>
</evidence>
<evidence type="ECO:0000313" key="3">
    <source>
        <dbReference type="Proteomes" id="UP001283361"/>
    </source>
</evidence>
<feature type="region of interest" description="Disordered" evidence="1">
    <location>
        <begin position="15"/>
        <end position="53"/>
    </location>
</feature>
<dbReference type="Proteomes" id="UP001283361">
    <property type="component" value="Unassembled WGS sequence"/>
</dbReference>
<feature type="compositionally biased region" description="Polar residues" evidence="1">
    <location>
        <begin position="37"/>
        <end position="47"/>
    </location>
</feature>
<evidence type="ECO:0000256" key="1">
    <source>
        <dbReference type="SAM" id="MobiDB-lite"/>
    </source>
</evidence>
<sequence>MYLYPLWVTTATYWSPQGLLPPEEADPVEAGTRDQTGDNQTGETPSRLTARPADDDYLMSVLRLVPEIRLETIRQSDRRNSITPDSQTSRR</sequence>
<name>A0AAE1B895_9GAST</name>
<keyword evidence="3" id="KW-1185">Reference proteome</keyword>
<organism evidence="2 3">
    <name type="scientific">Elysia crispata</name>
    <name type="common">lettuce slug</name>
    <dbReference type="NCBI Taxonomy" id="231223"/>
    <lineage>
        <taxon>Eukaryota</taxon>
        <taxon>Metazoa</taxon>
        <taxon>Spiralia</taxon>
        <taxon>Lophotrochozoa</taxon>
        <taxon>Mollusca</taxon>
        <taxon>Gastropoda</taxon>
        <taxon>Heterobranchia</taxon>
        <taxon>Euthyneura</taxon>
        <taxon>Panpulmonata</taxon>
        <taxon>Sacoglossa</taxon>
        <taxon>Placobranchoidea</taxon>
        <taxon>Plakobranchidae</taxon>
        <taxon>Elysia</taxon>
    </lineage>
</organism>
<protein>
    <submittedName>
        <fullName evidence="2">Uncharacterized protein</fullName>
    </submittedName>
</protein>
<dbReference type="AlphaFoldDB" id="A0AAE1B895"/>
<reference evidence="2" key="1">
    <citation type="journal article" date="2023" name="G3 (Bethesda)">
        <title>A reference genome for the long-term kleptoplast-retaining sea slug Elysia crispata morphotype clarki.</title>
        <authorList>
            <person name="Eastman K.E."/>
            <person name="Pendleton A.L."/>
            <person name="Shaikh M.A."/>
            <person name="Suttiyut T."/>
            <person name="Ogas R."/>
            <person name="Tomko P."/>
            <person name="Gavelis G."/>
            <person name="Widhalm J.R."/>
            <person name="Wisecaver J.H."/>
        </authorList>
    </citation>
    <scope>NUCLEOTIDE SEQUENCE</scope>
    <source>
        <strain evidence="2">ECLA1</strain>
    </source>
</reference>
<dbReference type="EMBL" id="JAWDGP010000342">
    <property type="protein sequence ID" value="KAK3801289.1"/>
    <property type="molecule type" value="Genomic_DNA"/>
</dbReference>